<accession>A0A2A4AGV5</accession>
<organism evidence="2 3">
    <name type="scientific">Corynebacterium accolens</name>
    <dbReference type="NCBI Taxonomy" id="38284"/>
    <lineage>
        <taxon>Bacteria</taxon>
        <taxon>Bacillati</taxon>
        <taxon>Actinomycetota</taxon>
        <taxon>Actinomycetes</taxon>
        <taxon>Mycobacteriales</taxon>
        <taxon>Corynebacteriaceae</taxon>
        <taxon>Corynebacterium</taxon>
    </lineage>
</organism>
<dbReference type="Pfam" id="PF02325">
    <property type="entry name" value="CCB3_YggT"/>
    <property type="match status" value="1"/>
</dbReference>
<reference evidence="2 3" key="1">
    <citation type="submission" date="2017-09" db="EMBL/GenBank/DDBJ databases">
        <title>Draft Genome Sequence of Corynebacterium accolens AH4003.</title>
        <authorList>
            <person name="Chen Y."/>
            <person name="Oosthuysen W.F."/>
            <person name="Kelley S."/>
            <person name="Horswill A."/>
        </authorList>
    </citation>
    <scope>NUCLEOTIDE SEQUENCE [LARGE SCALE GENOMIC DNA]</scope>
    <source>
        <strain evidence="2 3">AH4003</strain>
    </source>
</reference>
<feature type="transmembrane region" description="Helical" evidence="1">
    <location>
        <begin position="71"/>
        <end position="95"/>
    </location>
</feature>
<proteinExistence type="predicted"/>
<dbReference type="AlphaFoldDB" id="A0A2A4AGV5"/>
<comment type="caution">
    <text evidence="2">The sequence shown here is derived from an EMBL/GenBank/DDBJ whole genome shotgun (WGS) entry which is preliminary data.</text>
</comment>
<evidence type="ECO:0008006" key="4">
    <source>
        <dbReference type="Google" id="ProtNLM"/>
    </source>
</evidence>
<protein>
    <recommendedName>
        <fullName evidence="4">YggT family protein</fullName>
    </recommendedName>
</protein>
<keyword evidence="1" id="KW-1133">Transmembrane helix</keyword>
<keyword evidence="1" id="KW-0472">Membrane</keyword>
<keyword evidence="1" id="KW-0812">Transmembrane</keyword>
<sequence>MSIIGYSLLLLLRIFSWILALRIIIEMIQSFSRQFNPPRWFMVVAEPLFVVTDPPVKELRRVVPPLRLGGVALDMSILVLFLILMLLQLIVVGVFL</sequence>
<evidence type="ECO:0000256" key="1">
    <source>
        <dbReference type="SAM" id="Phobius"/>
    </source>
</evidence>
<evidence type="ECO:0000313" key="3">
    <source>
        <dbReference type="Proteomes" id="UP000218690"/>
    </source>
</evidence>
<gene>
    <name evidence="2" type="ORF">COM45_10690</name>
</gene>
<dbReference type="InterPro" id="IPR003425">
    <property type="entry name" value="CCB3/YggT"/>
</dbReference>
<dbReference type="Proteomes" id="UP000218690">
    <property type="component" value="Unassembled WGS sequence"/>
</dbReference>
<dbReference type="EMBL" id="NWBP01000033">
    <property type="protein sequence ID" value="PCC82163.1"/>
    <property type="molecule type" value="Genomic_DNA"/>
</dbReference>
<feature type="transmembrane region" description="Helical" evidence="1">
    <location>
        <begin position="6"/>
        <end position="25"/>
    </location>
</feature>
<dbReference type="GO" id="GO:0016020">
    <property type="term" value="C:membrane"/>
    <property type="evidence" value="ECO:0007669"/>
    <property type="project" value="InterPro"/>
</dbReference>
<evidence type="ECO:0000313" key="2">
    <source>
        <dbReference type="EMBL" id="PCC82163.1"/>
    </source>
</evidence>
<name>A0A2A4AGV5_9CORY</name>